<proteinExistence type="predicted"/>
<dbReference type="Pfam" id="PF14325">
    <property type="entry name" value="DUF4383"/>
    <property type="match status" value="1"/>
</dbReference>
<reference evidence="2 3" key="1">
    <citation type="submission" date="2018-07" db="EMBL/GenBank/DDBJ databases">
        <title>Genomic Encyclopedia of Type Strains, Phase IV (KMG-IV): sequencing the most valuable type-strain genomes for metagenomic binning, comparative biology and taxonomic classification.</title>
        <authorList>
            <person name="Goeker M."/>
        </authorList>
    </citation>
    <scope>NUCLEOTIDE SEQUENCE [LARGE SCALE GENOMIC DNA]</scope>
    <source>
        <strain evidence="2 3">DSM 44952</strain>
    </source>
</reference>
<accession>A0A370H202</accession>
<feature type="transmembrane region" description="Helical" evidence="1">
    <location>
        <begin position="60"/>
        <end position="80"/>
    </location>
</feature>
<dbReference type="Proteomes" id="UP000255355">
    <property type="component" value="Unassembled WGS sequence"/>
</dbReference>
<feature type="transmembrane region" description="Helical" evidence="1">
    <location>
        <begin position="122"/>
        <end position="141"/>
    </location>
</feature>
<dbReference type="RefSeq" id="WP_068017812.1">
    <property type="nucleotide sequence ID" value="NZ_QQAZ01000006.1"/>
</dbReference>
<keyword evidence="1" id="KW-0812">Transmembrane</keyword>
<dbReference type="AlphaFoldDB" id="A0A370H202"/>
<name>A0A370H202_9NOCA</name>
<organism evidence="2 3">
    <name type="scientific">Nocardia mexicana</name>
    <dbReference type="NCBI Taxonomy" id="279262"/>
    <lineage>
        <taxon>Bacteria</taxon>
        <taxon>Bacillati</taxon>
        <taxon>Actinomycetota</taxon>
        <taxon>Actinomycetes</taxon>
        <taxon>Mycobacteriales</taxon>
        <taxon>Nocardiaceae</taxon>
        <taxon>Nocardia</taxon>
    </lineage>
</organism>
<evidence type="ECO:0000313" key="3">
    <source>
        <dbReference type="Proteomes" id="UP000255355"/>
    </source>
</evidence>
<protein>
    <submittedName>
        <fullName evidence="2">Uncharacterized protein DUF4383</fullName>
    </submittedName>
</protein>
<sequence length="157" mass="16697">MGVQVVGGARNLVGQWSFLQWAVFVVGVVHIVWAVAGWIAEPSFAVGHHAPTTPVLGMDYNGWHAVAGLLLFTPALVAALRKSWSAWYCVLAAVGGGFVVGVWALFSHQVLMFSFPNHRLDAVEHIVTGVVLLALVAIQAFRDGDLRTTLGLPTAAG</sequence>
<dbReference type="OrthoDB" id="4545415at2"/>
<feature type="transmembrane region" description="Helical" evidence="1">
    <location>
        <begin position="21"/>
        <end position="40"/>
    </location>
</feature>
<evidence type="ECO:0000313" key="2">
    <source>
        <dbReference type="EMBL" id="RDI49694.1"/>
    </source>
</evidence>
<evidence type="ECO:0000256" key="1">
    <source>
        <dbReference type="SAM" id="Phobius"/>
    </source>
</evidence>
<gene>
    <name evidence="2" type="ORF">DFR68_106129</name>
</gene>
<keyword evidence="1" id="KW-0472">Membrane</keyword>
<keyword evidence="3" id="KW-1185">Reference proteome</keyword>
<dbReference type="EMBL" id="QQAZ01000006">
    <property type="protein sequence ID" value="RDI49694.1"/>
    <property type="molecule type" value="Genomic_DNA"/>
</dbReference>
<keyword evidence="1" id="KW-1133">Transmembrane helix</keyword>
<feature type="transmembrane region" description="Helical" evidence="1">
    <location>
        <begin position="87"/>
        <end position="106"/>
    </location>
</feature>
<comment type="caution">
    <text evidence="2">The sequence shown here is derived from an EMBL/GenBank/DDBJ whole genome shotgun (WGS) entry which is preliminary data.</text>
</comment>